<reference evidence="1 2" key="1">
    <citation type="journal article" date="2018" name="Front. Microbiol.">
        <title>Genetic and Phylogenetic Characteristics of Pasteurella multocida Isolates From Different Host Species.</title>
        <authorList>
            <person name="Peng Z."/>
            <person name="Liang W."/>
            <person name="Wang F."/>
            <person name="Xu Z."/>
            <person name="Xie Z."/>
            <person name="Lian Z."/>
            <person name="Hua L."/>
            <person name="Zhou R."/>
            <person name="Chen H."/>
            <person name="Wu B."/>
        </authorList>
    </citation>
    <scope>NUCLEOTIDE SEQUENCE [LARGE SCALE GENOMIC DNA]</scope>
    <source>
        <strain evidence="1 2">HNA06</strain>
    </source>
</reference>
<comment type="caution">
    <text evidence="1">The sequence shown here is derived from an EMBL/GenBank/DDBJ whole genome shotgun (WGS) entry which is preliminary data.</text>
</comment>
<protein>
    <submittedName>
        <fullName evidence="1">Anticodon nuclease</fullName>
    </submittedName>
</protein>
<organism evidence="1 2">
    <name type="scientific">Pasteurella multocida</name>
    <dbReference type="NCBI Taxonomy" id="747"/>
    <lineage>
        <taxon>Bacteria</taxon>
        <taxon>Pseudomonadati</taxon>
        <taxon>Pseudomonadota</taxon>
        <taxon>Gammaproteobacteria</taxon>
        <taxon>Pasteurellales</taxon>
        <taxon>Pasteurellaceae</taxon>
        <taxon>Pasteurella</taxon>
    </lineage>
</organism>
<sequence length="455" mass="54290">MSKTLSEIAKQIKNNKKVQLIYAFNGEGKTRLSKEFDNLISYREEDLENEGLSRQKLIYYNDFTEDLFYWNNDLKHDGIFILKIQSNSFIKWVLDKQGQHKNVEYYFKKYTNKKLEPIFNSDFTEVYFSYTHEDNTNDKYIKISKGEESNFIWSLFYSLLEQIIEALNSQEENDELPKQFENLEYIFIDDPVSSLDENHLIQLAVDLAQTIKSSKSNKLKFIITTHNPIFYNVLFNEFRSGKNDCFRLKKINEVNYCLESQNSDSPFAYQVYLKNHLEGLFKEEITIGTMFVDEVLINELNDLLQNGLSKEDMHKLDLFFKKNQSRINNINFDDIFIQKTRNSNKIFVKFFKDKMIGDCEVEKYHFNWMRNILEKLSTFLGYRDFKLLLPKDNEGKTDNYVNRIINYSSHSKQAAEETSFVLDNDKRVLKYLVEHLNNEYKFKSRFINLKDINKE</sequence>
<dbReference type="EMBL" id="PPVL01000007">
    <property type="protein sequence ID" value="NNI79414.1"/>
    <property type="molecule type" value="Genomic_DNA"/>
</dbReference>
<dbReference type="Proteomes" id="UP000540079">
    <property type="component" value="Unassembled WGS sequence"/>
</dbReference>
<evidence type="ECO:0000313" key="2">
    <source>
        <dbReference type="Proteomes" id="UP000540079"/>
    </source>
</evidence>
<name>A0A849CMI4_PASMD</name>
<proteinExistence type="predicted"/>
<gene>
    <name evidence="1" type="ORF">C2800_08285</name>
</gene>
<dbReference type="RefSeq" id="WP_014668406.1">
    <property type="nucleotide sequence ID" value="NZ_CP026861.1"/>
</dbReference>
<accession>A0A849CMI4</accession>
<dbReference type="AlphaFoldDB" id="A0A849CMI4"/>
<evidence type="ECO:0000313" key="1">
    <source>
        <dbReference type="EMBL" id="NNI79414.1"/>
    </source>
</evidence>